<dbReference type="SUPFAM" id="SSF46894">
    <property type="entry name" value="C-terminal effector domain of the bipartite response regulators"/>
    <property type="match status" value="1"/>
</dbReference>
<keyword evidence="11" id="KW-1185">Reference proteome</keyword>
<evidence type="ECO:0000256" key="7">
    <source>
        <dbReference type="PROSITE-ProRule" id="PRU00169"/>
    </source>
</evidence>
<evidence type="ECO:0000259" key="8">
    <source>
        <dbReference type="PROSITE" id="PS50043"/>
    </source>
</evidence>
<dbReference type="PROSITE" id="PS50043">
    <property type="entry name" value="HTH_LUXR_2"/>
    <property type="match status" value="1"/>
</dbReference>
<dbReference type="PANTHER" id="PTHR43214:SF43">
    <property type="entry name" value="TWO-COMPONENT RESPONSE REGULATOR"/>
    <property type="match status" value="1"/>
</dbReference>
<dbReference type="InterPro" id="IPR001789">
    <property type="entry name" value="Sig_transdc_resp-reg_receiver"/>
</dbReference>
<dbReference type="PROSITE" id="PS00622">
    <property type="entry name" value="HTH_LUXR_1"/>
    <property type="match status" value="1"/>
</dbReference>
<dbReference type="PANTHER" id="PTHR43214">
    <property type="entry name" value="TWO-COMPONENT RESPONSE REGULATOR"/>
    <property type="match status" value="1"/>
</dbReference>
<dbReference type="InterPro" id="IPR058245">
    <property type="entry name" value="NreC/VraR/RcsB-like_REC"/>
</dbReference>
<dbReference type="RefSeq" id="WP_245330713.1">
    <property type="nucleotide sequence ID" value="NZ_JAGGLI010000003.1"/>
</dbReference>
<evidence type="ECO:0000256" key="2">
    <source>
        <dbReference type="ARBA" id="ARBA00022553"/>
    </source>
</evidence>
<keyword evidence="3" id="KW-0805">Transcription regulation</keyword>
<keyword evidence="2 7" id="KW-0597">Phosphoprotein</keyword>
<evidence type="ECO:0000313" key="10">
    <source>
        <dbReference type="EMBL" id="MBP2026702.1"/>
    </source>
</evidence>
<dbReference type="Pfam" id="PF00196">
    <property type="entry name" value="GerE"/>
    <property type="match status" value="1"/>
</dbReference>
<evidence type="ECO:0000256" key="6">
    <source>
        <dbReference type="ARBA" id="ARBA00024867"/>
    </source>
</evidence>
<dbReference type="InterPro" id="IPR039420">
    <property type="entry name" value="WalR-like"/>
</dbReference>
<comment type="caution">
    <text evidence="10">The sequence shown here is derived from an EMBL/GenBank/DDBJ whole genome shotgun (WGS) entry which is preliminary data.</text>
</comment>
<dbReference type="PRINTS" id="PR00038">
    <property type="entry name" value="HTHLUXR"/>
</dbReference>
<dbReference type="SMART" id="SM00421">
    <property type="entry name" value="HTH_LUXR"/>
    <property type="match status" value="1"/>
</dbReference>
<evidence type="ECO:0000259" key="9">
    <source>
        <dbReference type="PROSITE" id="PS50110"/>
    </source>
</evidence>
<feature type="modified residue" description="4-aspartylphosphate" evidence="7">
    <location>
        <position position="58"/>
    </location>
</feature>
<organism evidence="10 11">
    <name type="scientific">Acetoanaerobium pronyense</name>
    <dbReference type="NCBI Taxonomy" id="1482736"/>
    <lineage>
        <taxon>Bacteria</taxon>
        <taxon>Bacillati</taxon>
        <taxon>Bacillota</taxon>
        <taxon>Clostridia</taxon>
        <taxon>Peptostreptococcales</taxon>
        <taxon>Filifactoraceae</taxon>
        <taxon>Acetoanaerobium</taxon>
    </lineage>
</organism>
<dbReference type="CDD" id="cd17535">
    <property type="entry name" value="REC_NarL-like"/>
    <property type="match status" value="1"/>
</dbReference>
<gene>
    <name evidence="10" type="ORF">J2Z35_000491</name>
</gene>
<proteinExistence type="predicted"/>
<evidence type="ECO:0000256" key="5">
    <source>
        <dbReference type="ARBA" id="ARBA00023163"/>
    </source>
</evidence>
<keyword evidence="5" id="KW-0804">Transcription</keyword>
<dbReference type="Proteomes" id="UP001314903">
    <property type="component" value="Unassembled WGS sequence"/>
</dbReference>
<name>A0ABS4KFZ6_9FIRM</name>
<accession>A0ABS4KFZ6</accession>
<dbReference type="EMBL" id="JAGGLI010000003">
    <property type="protein sequence ID" value="MBP2026702.1"/>
    <property type="molecule type" value="Genomic_DNA"/>
</dbReference>
<dbReference type="InterPro" id="IPR000792">
    <property type="entry name" value="Tscrpt_reg_LuxR_C"/>
</dbReference>
<dbReference type="SUPFAM" id="SSF52172">
    <property type="entry name" value="CheY-like"/>
    <property type="match status" value="1"/>
</dbReference>
<reference evidence="10 11" key="1">
    <citation type="submission" date="2021-03" db="EMBL/GenBank/DDBJ databases">
        <title>Genomic Encyclopedia of Type Strains, Phase IV (KMG-IV): sequencing the most valuable type-strain genomes for metagenomic binning, comparative biology and taxonomic classification.</title>
        <authorList>
            <person name="Goeker M."/>
        </authorList>
    </citation>
    <scope>NUCLEOTIDE SEQUENCE [LARGE SCALE GENOMIC DNA]</scope>
    <source>
        <strain evidence="10 11">DSM 27512</strain>
    </source>
</reference>
<dbReference type="Pfam" id="PF00072">
    <property type="entry name" value="Response_reg"/>
    <property type="match status" value="1"/>
</dbReference>
<dbReference type="InterPro" id="IPR011006">
    <property type="entry name" value="CheY-like_superfamily"/>
</dbReference>
<dbReference type="PROSITE" id="PS50110">
    <property type="entry name" value="RESPONSE_REGULATORY"/>
    <property type="match status" value="1"/>
</dbReference>
<dbReference type="GO" id="GO:0003677">
    <property type="term" value="F:DNA binding"/>
    <property type="evidence" value="ECO:0007669"/>
    <property type="project" value="UniProtKB-KW"/>
</dbReference>
<dbReference type="Gene3D" id="3.40.50.2300">
    <property type="match status" value="1"/>
</dbReference>
<evidence type="ECO:0000256" key="4">
    <source>
        <dbReference type="ARBA" id="ARBA00023125"/>
    </source>
</evidence>
<evidence type="ECO:0000313" key="11">
    <source>
        <dbReference type="Proteomes" id="UP001314903"/>
    </source>
</evidence>
<feature type="domain" description="Response regulatory" evidence="9">
    <location>
        <begin position="6"/>
        <end position="123"/>
    </location>
</feature>
<feature type="domain" description="HTH luxR-type" evidence="8">
    <location>
        <begin position="150"/>
        <end position="215"/>
    </location>
</feature>
<protein>
    <recommendedName>
        <fullName evidence="1">Stage 0 sporulation protein A homolog</fullName>
    </recommendedName>
</protein>
<comment type="function">
    <text evidence="6">May play the central regulatory role in sporulation. It may be an element of the effector pathway responsible for the activation of sporulation genes in response to nutritional stress. Spo0A may act in concert with spo0H (a sigma factor) to control the expression of some genes that are critical to the sporulation process.</text>
</comment>
<sequence length="219" mass="24435">MSSKIKVMIVDDHALMREGLTKLLEMENKIDVLYGASDGLDAIKYLENSNGIDVILLDINMPKLNGIETLKKVKQINPAIKVIMLTVYDDREYLIETLNLGSNGYVLKDSETDSLIKAIESVYDGGSYIHPSLAGELFREINRQRGGKDSKDGADSLTKREHEVLLLIAEGMSNKDISEHLVISEKTVKNHVSSVLRKLDLQDRTQAAIFAIKHKLTTP</sequence>
<dbReference type="InterPro" id="IPR016032">
    <property type="entry name" value="Sig_transdc_resp-reg_C-effctor"/>
</dbReference>
<evidence type="ECO:0000256" key="1">
    <source>
        <dbReference type="ARBA" id="ARBA00018672"/>
    </source>
</evidence>
<evidence type="ECO:0000256" key="3">
    <source>
        <dbReference type="ARBA" id="ARBA00023015"/>
    </source>
</evidence>
<keyword evidence="4 10" id="KW-0238">DNA-binding</keyword>
<dbReference type="CDD" id="cd06170">
    <property type="entry name" value="LuxR_C_like"/>
    <property type="match status" value="1"/>
</dbReference>
<dbReference type="SMART" id="SM00448">
    <property type="entry name" value="REC"/>
    <property type="match status" value="1"/>
</dbReference>